<dbReference type="InterPro" id="IPR001128">
    <property type="entry name" value="Cyt_P450"/>
</dbReference>
<comment type="similarity">
    <text evidence="3 10">Belongs to the cytochrome P450 family.</text>
</comment>
<dbReference type="InterPro" id="IPR036396">
    <property type="entry name" value="Cyt_P450_sf"/>
</dbReference>
<dbReference type="Proteomes" id="UP001632038">
    <property type="component" value="Unassembled WGS sequence"/>
</dbReference>
<dbReference type="GO" id="GO:0044550">
    <property type="term" value="P:secondary metabolite biosynthetic process"/>
    <property type="evidence" value="ECO:0007669"/>
    <property type="project" value="UniProtKB-ARBA"/>
</dbReference>
<dbReference type="PANTHER" id="PTHR47944:SF4">
    <property type="entry name" value="OS09G0441700 PROTEIN"/>
    <property type="match status" value="1"/>
</dbReference>
<evidence type="ECO:0000256" key="9">
    <source>
        <dbReference type="PIRSR" id="PIRSR602401-1"/>
    </source>
</evidence>
<dbReference type="PRINTS" id="PR00463">
    <property type="entry name" value="EP450I"/>
</dbReference>
<comment type="subcellular location">
    <subcellularLocation>
        <location evidence="2">Membrane</location>
        <topology evidence="2">Single-pass membrane protein</topology>
    </subcellularLocation>
</comment>
<comment type="cofactor">
    <cofactor evidence="1 9">
        <name>heme</name>
        <dbReference type="ChEBI" id="CHEBI:30413"/>
    </cofactor>
</comment>
<dbReference type="PANTHER" id="PTHR47944">
    <property type="entry name" value="CYTOCHROME P450 98A9"/>
    <property type="match status" value="1"/>
</dbReference>
<organism evidence="12 13">
    <name type="scientific">Castilleja foliolosa</name>
    <dbReference type="NCBI Taxonomy" id="1961234"/>
    <lineage>
        <taxon>Eukaryota</taxon>
        <taxon>Viridiplantae</taxon>
        <taxon>Streptophyta</taxon>
        <taxon>Embryophyta</taxon>
        <taxon>Tracheophyta</taxon>
        <taxon>Spermatophyta</taxon>
        <taxon>Magnoliopsida</taxon>
        <taxon>eudicotyledons</taxon>
        <taxon>Gunneridae</taxon>
        <taxon>Pentapetalae</taxon>
        <taxon>asterids</taxon>
        <taxon>lamiids</taxon>
        <taxon>Lamiales</taxon>
        <taxon>Orobanchaceae</taxon>
        <taxon>Pedicularideae</taxon>
        <taxon>Castillejinae</taxon>
        <taxon>Castilleja</taxon>
    </lineage>
</organism>
<evidence type="ECO:0000256" key="3">
    <source>
        <dbReference type="ARBA" id="ARBA00010617"/>
    </source>
</evidence>
<dbReference type="GO" id="GO:0004497">
    <property type="term" value="F:monooxygenase activity"/>
    <property type="evidence" value="ECO:0007669"/>
    <property type="project" value="UniProtKB-KW"/>
</dbReference>
<evidence type="ECO:0000256" key="1">
    <source>
        <dbReference type="ARBA" id="ARBA00001971"/>
    </source>
</evidence>
<dbReference type="GO" id="GO:0016020">
    <property type="term" value="C:membrane"/>
    <property type="evidence" value="ECO:0007669"/>
    <property type="project" value="UniProtKB-SubCell"/>
</dbReference>
<proteinExistence type="inferred from homology"/>
<dbReference type="PRINTS" id="PR00385">
    <property type="entry name" value="P450"/>
</dbReference>
<evidence type="ECO:0000256" key="8">
    <source>
        <dbReference type="ARBA" id="ARBA00023033"/>
    </source>
</evidence>
<protein>
    <recommendedName>
        <fullName evidence="14">Cytochrome P450</fullName>
    </recommendedName>
</protein>
<keyword evidence="5 9" id="KW-0479">Metal-binding</keyword>
<keyword evidence="11" id="KW-0472">Membrane</keyword>
<dbReference type="InterPro" id="IPR002401">
    <property type="entry name" value="Cyt_P450_E_grp-I"/>
</dbReference>
<dbReference type="AlphaFoldDB" id="A0ABD3DI41"/>
<dbReference type="EMBL" id="JAVIJP010000016">
    <property type="protein sequence ID" value="KAL3641985.1"/>
    <property type="molecule type" value="Genomic_DNA"/>
</dbReference>
<keyword evidence="11" id="KW-1133">Transmembrane helix</keyword>
<comment type="caution">
    <text evidence="12">The sequence shown here is derived from an EMBL/GenBank/DDBJ whole genome shotgun (WGS) entry which is preliminary data.</text>
</comment>
<evidence type="ECO:0000256" key="10">
    <source>
        <dbReference type="RuleBase" id="RU000461"/>
    </source>
</evidence>
<name>A0ABD3DI41_9LAMI</name>
<feature type="transmembrane region" description="Helical" evidence="11">
    <location>
        <begin position="12"/>
        <end position="32"/>
    </location>
</feature>
<evidence type="ECO:0008006" key="14">
    <source>
        <dbReference type="Google" id="ProtNLM"/>
    </source>
</evidence>
<keyword evidence="7 9" id="KW-0408">Iron</keyword>
<gene>
    <name evidence="12" type="ORF">CASFOL_012800</name>
</gene>
<keyword evidence="6 10" id="KW-0560">Oxidoreductase</keyword>
<keyword evidence="8 10" id="KW-0503">Monooxygenase</keyword>
<keyword evidence="11" id="KW-0812">Transmembrane</keyword>
<keyword evidence="4 9" id="KW-0349">Heme</keyword>
<evidence type="ECO:0000256" key="2">
    <source>
        <dbReference type="ARBA" id="ARBA00004167"/>
    </source>
</evidence>
<dbReference type="SUPFAM" id="SSF48264">
    <property type="entry name" value="Cytochrome P450"/>
    <property type="match status" value="1"/>
</dbReference>
<feature type="binding site" description="axial binding residue" evidence="9">
    <location>
        <position position="472"/>
    </location>
    <ligand>
        <name>heme</name>
        <dbReference type="ChEBI" id="CHEBI:30413"/>
    </ligand>
    <ligandPart>
        <name>Fe</name>
        <dbReference type="ChEBI" id="CHEBI:18248"/>
    </ligandPart>
</feature>
<reference evidence="13" key="1">
    <citation type="journal article" date="2024" name="IScience">
        <title>Strigolactones Initiate the Formation of Haustorium-like Structures in Castilleja.</title>
        <authorList>
            <person name="Buerger M."/>
            <person name="Peterson D."/>
            <person name="Chory J."/>
        </authorList>
    </citation>
    <scope>NUCLEOTIDE SEQUENCE [LARGE SCALE GENOMIC DNA]</scope>
</reference>
<keyword evidence="13" id="KW-1185">Reference proteome</keyword>
<sequence>MENKQNIYLQILYFLSLMITIIFASKLLLHIAKSLLKFSTQTTPGLLPPGPKAWPVIGSLPEMIIYKPTFRWIHKFMQENNTDIACIRLCQTYIISVTSPELAREFLSKNDQTFASRPVCMTGRLASSNYLSAALSPAGDHWKKMRKILASEILSSSMHKFLHVKRCEEADHLIKYVYNQCKANKTGLVNVRVATQHYSGNVIRKMVFGKRFFGPGAEDGGPGEEEIEHVAGFFSVLSRLYGFAIADYVPWLEVFDLDGYKRVMSNGMKSVSKYNDQVIMERVEMWRQGIKNREDDILDVLINLRDSENNYLLSIQEIQAEIIDMMTAAIDNPSNAVEWAIAEMINQPHIFERACEELDRVVGRSRLVQESDIPNLNYIKSCVKESFRLHPIASFILPHVSTKDATVGGYFIPKGSHVLLSRMGLGRNPRVWKDPLIYNPERHILVNNRDSEVVLMDHDLHMLSFGVGRRGCPGIMLGSTMATILLARLVQGFNFTPPIDGTKVDLSESKGDMQLAKPLVVRAMRRLEPQVYDLRQN</sequence>
<dbReference type="PROSITE" id="PS00086">
    <property type="entry name" value="CYTOCHROME_P450"/>
    <property type="match status" value="1"/>
</dbReference>
<evidence type="ECO:0000256" key="6">
    <source>
        <dbReference type="ARBA" id="ARBA00023002"/>
    </source>
</evidence>
<evidence type="ECO:0000313" key="13">
    <source>
        <dbReference type="Proteomes" id="UP001632038"/>
    </source>
</evidence>
<evidence type="ECO:0000256" key="5">
    <source>
        <dbReference type="ARBA" id="ARBA00022723"/>
    </source>
</evidence>
<evidence type="ECO:0000256" key="4">
    <source>
        <dbReference type="ARBA" id="ARBA00022617"/>
    </source>
</evidence>
<accession>A0ABD3DI41</accession>
<dbReference type="InterPro" id="IPR017972">
    <property type="entry name" value="Cyt_P450_CS"/>
</dbReference>
<evidence type="ECO:0000256" key="7">
    <source>
        <dbReference type="ARBA" id="ARBA00023004"/>
    </source>
</evidence>
<dbReference type="Gene3D" id="1.10.630.10">
    <property type="entry name" value="Cytochrome P450"/>
    <property type="match status" value="1"/>
</dbReference>
<dbReference type="GO" id="GO:0046872">
    <property type="term" value="F:metal ion binding"/>
    <property type="evidence" value="ECO:0007669"/>
    <property type="project" value="UniProtKB-KW"/>
</dbReference>
<evidence type="ECO:0000313" key="12">
    <source>
        <dbReference type="EMBL" id="KAL3641985.1"/>
    </source>
</evidence>
<evidence type="ECO:0000256" key="11">
    <source>
        <dbReference type="SAM" id="Phobius"/>
    </source>
</evidence>
<dbReference type="Pfam" id="PF00067">
    <property type="entry name" value="p450"/>
    <property type="match status" value="1"/>
</dbReference>